<evidence type="ECO:0000256" key="1">
    <source>
        <dbReference type="ARBA" id="ARBA00004651"/>
    </source>
</evidence>
<evidence type="ECO:0000256" key="3">
    <source>
        <dbReference type="ARBA" id="ARBA00022741"/>
    </source>
</evidence>
<dbReference type="InterPro" id="IPR011527">
    <property type="entry name" value="ABC1_TM_dom"/>
</dbReference>
<evidence type="ECO:0000256" key="4">
    <source>
        <dbReference type="ARBA" id="ARBA00022840"/>
    </source>
</evidence>
<dbReference type="OrthoDB" id="311344at2"/>
<dbReference type="InterPro" id="IPR039421">
    <property type="entry name" value="Type_1_exporter"/>
</dbReference>
<gene>
    <name evidence="10" type="ORF">FRZ67_12730</name>
</gene>
<evidence type="ECO:0000313" key="10">
    <source>
        <dbReference type="EMBL" id="QEC68122.1"/>
    </source>
</evidence>
<accession>A0A5B8V9W0</accession>
<feature type="transmembrane region" description="Helical" evidence="7">
    <location>
        <begin position="251"/>
        <end position="274"/>
    </location>
</feature>
<dbReference type="PANTHER" id="PTHR43394">
    <property type="entry name" value="ATP-DEPENDENT PERMEASE MDL1, MITOCHONDRIAL"/>
    <property type="match status" value="1"/>
</dbReference>
<dbReference type="Gene3D" id="3.40.50.300">
    <property type="entry name" value="P-loop containing nucleotide triphosphate hydrolases"/>
    <property type="match status" value="1"/>
</dbReference>
<keyword evidence="11" id="KW-1185">Reference proteome</keyword>
<keyword evidence="5 7" id="KW-1133">Transmembrane helix</keyword>
<feature type="transmembrane region" description="Helical" evidence="7">
    <location>
        <begin position="280"/>
        <end position="297"/>
    </location>
</feature>
<protein>
    <submittedName>
        <fullName evidence="10">ATP-binding cassette domain-containing protein</fullName>
    </submittedName>
</protein>
<dbReference type="SMART" id="SM00382">
    <property type="entry name" value="AAA"/>
    <property type="match status" value="1"/>
</dbReference>
<evidence type="ECO:0000256" key="6">
    <source>
        <dbReference type="ARBA" id="ARBA00023136"/>
    </source>
</evidence>
<dbReference type="PROSITE" id="PS50893">
    <property type="entry name" value="ABC_TRANSPORTER_2"/>
    <property type="match status" value="1"/>
</dbReference>
<dbReference type="AlphaFoldDB" id="A0A5B8V9W0"/>
<keyword evidence="4 10" id="KW-0067">ATP-binding</keyword>
<dbReference type="GO" id="GO:0016887">
    <property type="term" value="F:ATP hydrolysis activity"/>
    <property type="evidence" value="ECO:0007669"/>
    <property type="project" value="InterPro"/>
</dbReference>
<feature type="transmembrane region" description="Helical" evidence="7">
    <location>
        <begin position="141"/>
        <end position="159"/>
    </location>
</feature>
<dbReference type="SUPFAM" id="SSF90123">
    <property type="entry name" value="ABC transporter transmembrane region"/>
    <property type="match status" value="1"/>
</dbReference>
<evidence type="ECO:0000259" key="8">
    <source>
        <dbReference type="PROSITE" id="PS50893"/>
    </source>
</evidence>
<feature type="transmembrane region" description="Helical" evidence="7">
    <location>
        <begin position="30"/>
        <end position="48"/>
    </location>
</feature>
<dbReference type="Pfam" id="PF00664">
    <property type="entry name" value="ABC_membrane"/>
    <property type="match status" value="1"/>
</dbReference>
<sequence length="567" mass="63229">MEDKSANALGGALYKFYTLIKADRKDFYSIYAYAIFSGLLQLSLPLGIQTIIGFVMAGVLSASMIVLIVLVVTGVFFSGLLQVKQMQVIEKIEQKLFLRYAFEFTDRLPRIDMQRVNSYYLPEMVNKFFDTMSLQKGISKLLLDIPAAFIQLIFGLILLSFYHPVFIAFGVSLFLLVILILRFSSVKGMETNMLASDYKYKVAGWIEEIARTIKTFKYSKGTSIHLKQTDTLTTGYLNARTEHFKILQKQYWSLIAFKVLITAAMLIVGALLLINQKLNIGQFVAAELVIIMVIAAVEKFIINLDKVYDVLTALEKLGKVTGSKTESEGSLILPDFKSGVALKFDNVSFEYSAINPVLRNLSFKVEAGQHIAVMGDSGAGKSTILRLLTGAFKKFDGNILIDEIPIGNYSLQSLRAHTGILLSMQDIFKGSLLENITMGNEAVSLQEITTLAEITGLSELTEQQKEGYDFILDPAGQGLPKKFIQSILVMRALLGEHRLLLLEEPCQHFNKINTQKILRFLKNDTTATIVIATTDETVAASCDKVLLLKNGIIYAQGPWHEVKNKIL</sequence>
<name>A0A5B8V9W0_9BACT</name>
<dbReference type="InterPro" id="IPR027417">
    <property type="entry name" value="P-loop_NTPase"/>
</dbReference>
<keyword evidence="2 7" id="KW-0812">Transmembrane</keyword>
<reference evidence="10 11" key="1">
    <citation type="journal article" date="2016" name="Int. J. Syst. Evol. Microbiol.">
        <title>Panacibacter ginsenosidivorans gen. nov., sp. nov., with ginsenoside converting activity isolated from soil of a ginseng field.</title>
        <authorList>
            <person name="Siddiqi M.Z."/>
            <person name="Muhammad Shafi S."/>
            <person name="Choi K.D."/>
            <person name="Im W.T."/>
        </authorList>
    </citation>
    <scope>NUCLEOTIDE SEQUENCE [LARGE SCALE GENOMIC DNA]</scope>
    <source>
        <strain evidence="10 11">Gsoil1550</strain>
    </source>
</reference>
<evidence type="ECO:0000256" key="2">
    <source>
        <dbReference type="ARBA" id="ARBA00022692"/>
    </source>
</evidence>
<evidence type="ECO:0000256" key="5">
    <source>
        <dbReference type="ARBA" id="ARBA00022989"/>
    </source>
</evidence>
<dbReference type="EMBL" id="CP042435">
    <property type="protein sequence ID" value="QEC68122.1"/>
    <property type="molecule type" value="Genomic_DNA"/>
</dbReference>
<dbReference type="GO" id="GO:0005886">
    <property type="term" value="C:plasma membrane"/>
    <property type="evidence" value="ECO:0007669"/>
    <property type="project" value="UniProtKB-SubCell"/>
</dbReference>
<dbReference type="PROSITE" id="PS50929">
    <property type="entry name" value="ABC_TM1F"/>
    <property type="match status" value="1"/>
</dbReference>
<feature type="transmembrane region" description="Helical" evidence="7">
    <location>
        <begin position="54"/>
        <end position="81"/>
    </location>
</feature>
<comment type="subcellular location">
    <subcellularLocation>
        <location evidence="1">Cell membrane</location>
        <topology evidence="1">Multi-pass membrane protein</topology>
    </subcellularLocation>
</comment>
<evidence type="ECO:0000259" key="9">
    <source>
        <dbReference type="PROSITE" id="PS50929"/>
    </source>
</evidence>
<keyword evidence="6 7" id="KW-0472">Membrane</keyword>
<dbReference type="GO" id="GO:0005524">
    <property type="term" value="F:ATP binding"/>
    <property type="evidence" value="ECO:0007669"/>
    <property type="project" value="UniProtKB-KW"/>
</dbReference>
<dbReference type="SUPFAM" id="SSF52540">
    <property type="entry name" value="P-loop containing nucleoside triphosphate hydrolases"/>
    <property type="match status" value="1"/>
</dbReference>
<feature type="domain" description="ABC transporter" evidence="8">
    <location>
        <begin position="342"/>
        <end position="567"/>
    </location>
</feature>
<dbReference type="KEGG" id="pgin:FRZ67_12730"/>
<organism evidence="10 11">
    <name type="scientific">Panacibacter ginsenosidivorans</name>
    <dbReference type="NCBI Taxonomy" id="1813871"/>
    <lineage>
        <taxon>Bacteria</taxon>
        <taxon>Pseudomonadati</taxon>
        <taxon>Bacteroidota</taxon>
        <taxon>Chitinophagia</taxon>
        <taxon>Chitinophagales</taxon>
        <taxon>Chitinophagaceae</taxon>
        <taxon>Panacibacter</taxon>
    </lineage>
</organism>
<keyword evidence="3" id="KW-0547">Nucleotide-binding</keyword>
<dbReference type="InterPro" id="IPR003593">
    <property type="entry name" value="AAA+_ATPase"/>
</dbReference>
<proteinExistence type="predicted"/>
<dbReference type="RefSeq" id="WP_147189929.1">
    <property type="nucleotide sequence ID" value="NZ_CP042435.1"/>
</dbReference>
<dbReference type="InterPro" id="IPR003439">
    <property type="entry name" value="ABC_transporter-like_ATP-bd"/>
</dbReference>
<dbReference type="Pfam" id="PF00005">
    <property type="entry name" value="ABC_tran"/>
    <property type="match status" value="1"/>
</dbReference>
<evidence type="ECO:0000256" key="7">
    <source>
        <dbReference type="SAM" id="Phobius"/>
    </source>
</evidence>
<dbReference type="Gene3D" id="1.20.1560.10">
    <property type="entry name" value="ABC transporter type 1, transmembrane domain"/>
    <property type="match status" value="1"/>
</dbReference>
<dbReference type="InterPro" id="IPR036640">
    <property type="entry name" value="ABC1_TM_sf"/>
</dbReference>
<dbReference type="Proteomes" id="UP000321533">
    <property type="component" value="Chromosome"/>
</dbReference>
<dbReference type="GO" id="GO:0015421">
    <property type="term" value="F:ABC-type oligopeptide transporter activity"/>
    <property type="evidence" value="ECO:0007669"/>
    <property type="project" value="TreeGrafter"/>
</dbReference>
<feature type="domain" description="ABC transmembrane type-1" evidence="9">
    <location>
        <begin position="34"/>
        <end position="309"/>
    </location>
</feature>
<evidence type="ECO:0000313" key="11">
    <source>
        <dbReference type="Proteomes" id="UP000321533"/>
    </source>
</evidence>
<feature type="transmembrane region" description="Helical" evidence="7">
    <location>
        <begin position="165"/>
        <end position="183"/>
    </location>
</feature>
<dbReference type="PANTHER" id="PTHR43394:SF4">
    <property type="entry name" value="TOXIN SECRETION ABC TRANSPORTER ATP-BINDING PROTEIN"/>
    <property type="match status" value="1"/>
</dbReference>